<dbReference type="EMBL" id="CAWUPB010000903">
    <property type="protein sequence ID" value="CAK7328723.1"/>
    <property type="molecule type" value="Genomic_DNA"/>
</dbReference>
<evidence type="ECO:0000313" key="1">
    <source>
        <dbReference type="EMBL" id="CAK7328723.1"/>
    </source>
</evidence>
<gene>
    <name evidence="1" type="ORF">DCAF_LOCUS6456</name>
</gene>
<proteinExistence type="predicted"/>
<reference evidence="1 2" key="1">
    <citation type="submission" date="2024-01" db="EMBL/GenBank/DDBJ databases">
        <authorList>
            <person name="Waweru B."/>
        </authorList>
    </citation>
    <scope>NUCLEOTIDE SEQUENCE [LARGE SCALE GENOMIC DNA]</scope>
</reference>
<accession>A0AAV1R485</accession>
<dbReference type="Proteomes" id="UP001314170">
    <property type="component" value="Unassembled WGS sequence"/>
</dbReference>
<name>A0AAV1R485_9ROSI</name>
<organism evidence="1 2">
    <name type="scientific">Dovyalis caffra</name>
    <dbReference type="NCBI Taxonomy" id="77055"/>
    <lineage>
        <taxon>Eukaryota</taxon>
        <taxon>Viridiplantae</taxon>
        <taxon>Streptophyta</taxon>
        <taxon>Embryophyta</taxon>
        <taxon>Tracheophyta</taxon>
        <taxon>Spermatophyta</taxon>
        <taxon>Magnoliopsida</taxon>
        <taxon>eudicotyledons</taxon>
        <taxon>Gunneridae</taxon>
        <taxon>Pentapetalae</taxon>
        <taxon>rosids</taxon>
        <taxon>fabids</taxon>
        <taxon>Malpighiales</taxon>
        <taxon>Salicaceae</taxon>
        <taxon>Flacourtieae</taxon>
        <taxon>Dovyalis</taxon>
    </lineage>
</organism>
<sequence>MVGDSLGLVLVIPVNKDARRAGEIDQIAFEIDLFHSGLRGLFLFGHATSDQVFQVSVSEEWEGGNEIGSNANKKAATNKLSEVHQKGLVEYLNTSLVQLCPRDPEALEARRKGRDAP</sequence>
<evidence type="ECO:0000313" key="2">
    <source>
        <dbReference type="Proteomes" id="UP001314170"/>
    </source>
</evidence>
<dbReference type="AlphaFoldDB" id="A0AAV1R485"/>
<keyword evidence="2" id="KW-1185">Reference proteome</keyword>
<protein>
    <submittedName>
        <fullName evidence="1">Uncharacterized protein</fullName>
    </submittedName>
</protein>
<comment type="caution">
    <text evidence="1">The sequence shown here is derived from an EMBL/GenBank/DDBJ whole genome shotgun (WGS) entry which is preliminary data.</text>
</comment>